<comment type="caution">
    <text evidence="2">The sequence shown here is derived from an EMBL/GenBank/DDBJ whole genome shotgun (WGS) entry which is preliminary data.</text>
</comment>
<feature type="domain" description="DUF1266" evidence="1">
    <location>
        <begin position="105"/>
        <end position="192"/>
    </location>
</feature>
<dbReference type="Proteomes" id="UP001595952">
    <property type="component" value="Unassembled WGS sequence"/>
</dbReference>
<sequence length="199" mass="23228">MIDRIGLFLLETFTPDWLKRRLARGRGLTPVQRWALAAGAQLTEMNDSRHDTLNPEPTADTSDWRSGLEQWWEVTGREELLDRLHWLESSGHRQKFKEALGHEPLAWDLVRYINLVRWGFGARFLQEAEAWQFILRVAPRLEAAYDSWGAMARDYILARNEWAGGVDPALVRVTERLLDPENKRSPWQQMPWPVSRALN</sequence>
<proteinExistence type="predicted"/>
<evidence type="ECO:0000313" key="3">
    <source>
        <dbReference type="Proteomes" id="UP001595952"/>
    </source>
</evidence>
<reference evidence="3" key="1">
    <citation type="journal article" date="2019" name="Int. J. Syst. Evol. Microbiol.">
        <title>The Global Catalogue of Microorganisms (GCM) 10K type strain sequencing project: providing services to taxonomists for standard genome sequencing and annotation.</title>
        <authorList>
            <consortium name="The Broad Institute Genomics Platform"/>
            <consortium name="The Broad Institute Genome Sequencing Center for Infectious Disease"/>
            <person name="Wu L."/>
            <person name="Ma J."/>
        </authorList>
    </citation>
    <scope>NUCLEOTIDE SEQUENCE [LARGE SCALE GENOMIC DNA]</scope>
    <source>
        <strain evidence="3">CCUG 55995</strain>
    </source>
</reference>
<dbReference type="RefSeq" id="WP_380063209.1">
    <property type="nucleotide sequence ID" value="NZ_JBHSEI010000015.1"/>
</dbReference>
<name>A0ABV9IEV8_9DEIO</name>
<accession>A0ABV9IEV8</accession>
<evidence type="ECO:0000259" key="1">
    <source>
        <dbReference type="Pfam" id="PF06889"/>
    </source>
</evidence>
<dbReference type="EMBL" id="JBHSEI010000015">
    <property type="protein sequence ID" value="MFC4640225.1"/>
    <property type="molecule type" value="Genomic_DNA"/>
</dbReference>
<dbReference type="InterPro" id="IPR009677">
    <property type="entry name" value="DUF1266"/>
</dbReference>
<evidence type="ECO:0000313" key="2">
    <source>
        <dbReference type="EMBL" id="MFC4640225.1"/>
    </source>
</evidence>
<keyword evidence="3" id="KW-1185">Reference proteome</keyword>
<gene>
    <name evidence="2" type="ORF">ACFO0D_17995</name>
</gene>
<protein>
    <submittedName>
        <fullName evidence="2">DUF1266 domain-containing protein</fullName>
    </submittedName>
</protein>
<dbReference type="Pfam" id="PF06889">
    <property type="entry name" value="DUF1266"/>
    <property type="match status" value="1"/>
</dbReference>
<organism evidence="2 3">
    <name type="scientific">Deinococcus hohokamensis</name>
    <dbReference type="NCBI Taxonomy" id="309883"/>
    <lineage>
        <taxon>Bacteria</taxon>
        <taxon>Thermotogati</taxon>
        <taxon>Deinococcota</taxon>
        <taxon>Deinococci</taxon>
        <taxon>Deinococcales</taxon>
        <taxon>Deinococcaceae</taxon>
        <taxon>Deinococcus</taxon>
    </lineage>
</organism>